<dbReference type="Gene3D" id="3.40.50.300">
    <property type="entry name" value="P-loop containing nucleotide triphosphate hydrolases"/>
    <property type="match status" value="1"/>
</dbReference>
<dbReference type="EMBL" id="DSAC01000006">
    <property type="protein sequence ID" value="HHO73107.1"/>
    <property type="molecule type" value="Genomic_DNA"/>
</dbReference>
<feature type="coiled-coil region" evidence="5">
    <location>
        <begin position="400"/>
        <end position="483"/>
    </location>
</feature>
<protein>
    <submittedName>
        <fullName evidence="8">DUF3883 domain-containing protein</fullName>
    </submittedName>
</protein>
<accession>A0A7C5SVN0</accession>
<dbReference type="GO" id="GO:0004386">
    <property type="term" value="F:helicase activity"/>
    <property type="evidence" value="ECO:0007669"/>
    <property type="project" value="UniProtKB-KW"/>
</dbReference>
<dbReference type="PROSITE" id="PS51192">
    <property type="entry name" value="HELICASE_ATP_BIND_1"/>
    <property type="match status" value="1"/>
</dbReference>
<dbReference type="PANTHER" id="PTHR45766">
    <property type="entry name" value="DNA ANNEALING HELICASE AND ENDONUCLEASE ZRANB3 FAMILY MEMBER"/>
    <property type="match status" value="1"/>
</dbReference>
<dbReference type="Pfam" id="PF13020">
    <property type="entry name" value="NOV_C"/>
    <property type="match status" value="1"/>
</dbReference>
<dbReference type="Pfam" id="PF00271">
    <property type="entry name" value="Helicase_C"/>
    <property type="match status" value="1"/>
</dbReference>
<feature type="domain" description="Helicase ATP-binding" evidence="6">
    <location>
        <begin position="108"/>
        <end position="279"/>
    </location>
</feature>
<dbReference type="InterPro" id="IPR027417">
    <property type="entry name" value="P-loop_NTPase"/>
</dbReference>
<evidence type="ECO:0000259" key="6">
    <source>
        <dbReference type="PROSITE" id="PS51192"/>
    </source>
</evidence>
<dbReference type="AlphaFoldDB" id="A0A7C5SVN0"/>
<keyword evidence="1" id="KW-0547">Nucleotide-binding</keyword>
<evidence type="ECO:0000313" key="8">
    <source>
        <dbReference type="EMBL" id="HHO73107.1"/>
    </source>
</evidence>
<proteinExistence type="predicted"/>
<keyword evidence="3" id="KW-0347">Helicase</keyword>
<dbReference type="CDD" id="cd18793">
    <property type="entry name" value="SF2_C_SNF"/>
    <property type="match status" value="1"/>
</dbReference>
<reference evidence="8" key="1">
    <citation type="journal article" date="2020" name="mSystems">
        <title>Genome- and Community-Level Interaction Insights into Carbon Utilization and Element Cycling Functions of Hydrothermarchaeota in Hydrothermal Sediment.</title>
        <authorList>
            <person name="Zhou Z."/>
            <person name="Liu Y."/>
            <person name="Xu W."/>
            <person name="Pan J."/>
            <person name="Luo Z.H."/>
            <person name="Li M."/>
        </authorList>
    </citation>
    <scope>NUCLEOTIDE SEQUENCE [LARGE SCALE GENOMIC DNA]</scope>
    <source>
        <strain evidence="8">SpSt-114</strain>
    </source>
</reference>
<dbReference type="GO" id="GO:0016787">
    <property type="term" value="F:hydrolase activity"/>
    <property type="evidence" value="ECO:0007669"/>
    <property type="project" value="UniProtKB-KW"/>
</dbReference>
<gene>
    <name evidence="8" type="ORF">ENN04_00490</name>
</gene>
<keyword evidence="2" id="KW-0378">Hydrolase</keyword>
<evidence type="ECO:0000256" key="1">
    <source>
        <dbReference type="ARBA" id="ARBA00022741"/>
    </source>
</evidence>
<dbReference type="Gene3D" id="3.30.360.80">
    <property type="match status" value="1"/>
</dbReference>
<dbReference type="SUPFAM" id="SSF52540">
    <property type="entry name" value="P-loop containing nucleoside triphosphate hydrolases"/>
    <property type="match status" value="2"/>
</dbReference>
<evidence type="ECO:0000256" key="4">
    <source>
        <dbReference type="ARBA" id="ARBA00022840"/>
    </source>
</evidence>
<dbReference type="CDD" id="cd18011">
    <property type="entry name" value="DEXDc_RapA"/>
    <property type="match status" value="1"/>
</dbReference>
<dbReference type="PANTHER" id="PTHR45766:SF6">
    <property type="entry name" value="SWI_SNF-RELATED MATRIX-ASSOCIATED ACTIN-DEPENDENT REGULATOR OF CHROMATIN SUBFAMILY A-LIKE PROTEIN 1"/>
    <property type="match status" value="1"/>
</dbReference>
<keyword evidence="5" id="KW-0175">Coiled coil</keyword>
<dbReference type="InterPro" id="IPR001650">
    <property type="entry name" value="Helicase_C-like"/>
</dbReference>
<dbReference type="SMART" id="SM00487">
    <property type="entry name" value="DEXDc"/>
    <property type="match status" value="1"/>
</dbReference>
<dbReference type="InterPro" id="IPR024975">
    <property type="entry name" value="NOV_C"/>
</dbReference>
<comment type="caution">
    <text evidence="8">The sequence shown here is derived from an EMBL/GenBank/DDBJ whole genome shotgun (WGS) entry which is preliminary data.</text>
</comment>
<dbReference type="InterPro" id="IPR000330">
    <property type="entry name" value="SNF2_N"/>
</dbReference>
<dbReference type="PROSITE" id="PS51194">
    <property type="entry name" value="HELICASE_CTER"/>
    <property type="match status" value="1"/>
</dbReference>
<evidence type="ECO:0000256" key="3">
    <source>
        <dbReference type="ARBA" id="ARBA00022806"/>
    </source>
</evidence>
<dbReference type="InterPro" id="IPR049730">
    <property type="entry name" value="SNF2/RAD54-like_C"/>
</dbReference>
<dbReference type="SMART" id="SM00490">
    <property type="entry name" value="HELICc"/>
    <property type="match status" value="1"/>
</dbReference>
<dbReference type="InterPro" id="IPR038718">
    <property type="entry name" value="SNF2-like_sf"/>
</dbReference>
<feature type="coiled-coil region" evidence="5">
    <location>
        <begin position="923"/>
        <end position="957"/>
    </location>
</feature>
<dbReference type="InterPro" id="IPR014001">
    <property type="entry name" value="Helicase_ATP-bd"/>
</dbReference>
<dbReference type="GO" id="GO:0005524">
    <property type="term" value="F:ATP binding"/>
    <property type="evidence" value="ECO:0007669"/>
    <property type="project" value="UniProtKB-KW"/>
</dbReference>
<dbReference type="InterPro" id="IPR057342">
    <property type="entry name" value="DEXDc_RapA"/>
</dbReference>
<dbReference type="Pfam" id="PF00176">
    <property type="entry name" value="SNF2-rel_dom"/>
    <property type="match status" value="1"/>
</dbReference>
<name>A0A7C5SVN0_9AQUI</name>
<evidence type="ECO:0000256" key="5">
    <source>
        <dbReference type="SAM" id="Coils"/>
    </source>
</evidence>
<evidence type="ECO:0000256" key="2">
    <source>
        <dbReference type="ARBA" id="ARBA00022801"/>
    </source>
</evidence>
<sequence length="1106" mass="129943">MELKEKSIIKGNFFPEPVEVIKADKRDGGVIIYGRLIHSGIIRDWFLTEEELKEITIQNTDFSTKGSEAFLATEALRLRYAYLFDPYLAVSVSKIDPLPFQIEAVYEYALKLPQVRFMIADDPGAGKTIMAGLIIKELKLRGLAKRILIVVPGHLKDQWIRELREKFQENFEVFDRNLLKNSYGSNPLQEKHQVILSMDFAKQDDVINIIASTHWDLVVVDEAHKMSAYRYGQKVKKTERYKLGQTLAKNSTHMLFLTATPHRGDPENFRLLLDLLREGFFATSEMIEESIKSGDNPLFIRRLKEDLRDFEGKPLFTKREVKTISFNLSDQEVELYNQLSDYVSTQYGKAEEQEDKKRNVAFALVILQRRFASSLYALLRSLERRKERLEEFLRAGSVEKEEAFLEMEELEEVEDSTEDEILEKEREWESVSLAKNIEELRQEIETVENLIKKTKEIMEREGETKLRELKKALEEGLKTIEEKGGNRKILIFTESRDTLEYLQKKVRDWGYSVCTIHGGMPLEERIKAEKDFRDWADVMIATDAAGEGINLQFCHIMINYDIPWNPNKLEQRMGRIHRYGQQRDVHVFNLVASNTREGKVLEKLFKKLKEMEKDLGNKVFDVIGEIFPDKNLYQLIVSAVMQTKSLEEIERELEVKLDKEYLERLRRDVLEEALATRNIDYTRLAENYERAKENRLVPEYVEEWFKRAFEKLGGKVKERKDGFLSIEKVPPELSKKAEQNKQVVKREYPKATFDKEKAFKNPEVEFISFGHPLLENLIDLVLERYKEKLLNGAVFEDPSGRLEGFLWLFEGEVLDGTGKIAGKKLFCIYDNEKELSPINLNILWDLVPVDEETQVPTYNIDERRKKAEELFYELINQYKEEILKERERQAKVKQKYGVKSLERFIDDLGWKIYEFEERKERGEKNLEGVITQLEERRESYKRALEELKDQIEKEKKLTYGAPKLLGIFYVRSTYKEGLADEEVERIGMELAMAYERSQGREPVDVSKENLGYDIRSEGKGEVRYIEVKARSDESYVELTMNEYLKARQLKEEYWLYVVCNARTNPTLYIINNPAERLKMDKRVVDVRYIVPPEEWKEKGEKHEEAY</sequence>
<evidence type="ECO:0000259" key="7">
    <source>
        <dbReference type="PROSITE" id="PS51194"/>
    </source>
</evidence>
<feature type="domain" description="Helicase C-terminal" evidence="7">
    <location>
        <begin position="472"/>
        <end position="623"/>
    </location>
</feature>
<keyword evidence="4" id="KW-0067">ATP-binding</keyword>
<organism evidence="8">
    <name type="scientific">Thermocrinis ruber</name>
    <dbReference type="NCBI Taxonomy" id="75906"/>
    <lineage>
        <taxon>Bacteria</taxon>
        <taxon>Pseudomonadati</taxon>
        <taxon>Aquificota</taxon>
        <taxon>Aquificia</taxon>
        <taxon>Aquificales</taxon>
        <taxon>Aquificaceae</taxon>
        <taxon>Thermocrinis</taxon>
    </lineage>
</organism>
<dbReference type="Gene3D" id="3.40.50.10810">
    <property type="entry name" value="Tandem AAA-ATPase domain"/>
    <property type="match status" value="1"/>
</dbReference>